<keyword evidence="3" id="KW-1185">Reference proteome</keyword>
<dbReference type="GO" id="GO:0008894">
    <property type="term" value="F:guanosine-5'-triphosphate,3'-diphosphate diphosphatase activity"/>
    <property type="evidence" value="ECO:0007669"/>
    <property type="project" value="TreeGrafter"/>
</dbReference>
<name>A0A1M5XYK5_9GAMM</name>
<dbReference type="CDD" id="cd24053">
    <property type="entry name" value="ASKHA_NBD_EcPPX-GppA-like"/>
    <property type="match status" value="1"/>
</dbReference>
<dbReference type="RefSeq" id="WP_067664937.1">
    <property type="nucleotide sequence ID" value="NZ_FQXG01000006.1"/>
</dbReference>
<feature type="domain" description="Ppx/GppA phosphatase N-terminal" evidence="1">
    <location>
        <begin position="41"/>
        <end position="305"/>
    </location>
</feature>
<organism evidence="2 3">
    <name type="scientific">Ferrimonas marina</name>
    <dbReference type="NCBI Taxonomy" id="299255"/>
    <lineage>
        <taxon>Bacteria</taxon>
        <taxon>Pseudomonadati</taxon>
        <taxon>Pseudomonadota</taxon>
        <taxon>Gammaproteobacteria</taxon>
        <taxon>Alteromonadales</taxon>
        <taxon>Ferrimonadaceae</taxon>
        <taxon>Ferrimonas</taxon>
    </lineage>
</organism>
<dbReference type="InterPro" id="IPR043129">
    <property type="entry name" value="ATPase_NBD"/>
</dbReference>
<dbReference type="InterPro" id="IPR003695">
    <property type="entry name" value="Ppx_GppA_N"/>
</dbReference>
<dbReference type="Pfam" id="PF02541">
    <property type="entry name" value="Ppx-GppA"/>
    <property type="match status" value="1"/>
</dbReference>
<dbReference type="EMBL" id="FQXG01000006">
    <property type="protein sequence ID" value="SHI04333.1"/>
    <property type="molecule type" value="Genomic_DNA"/>
</dbReference>
<dbReference type="PANTHER" id="PTHR30005">
    <property type="entry name" value="EXOPOLYPHOSPHATASE"/>
    <property type="match status" value="1"/>
</dbReference>
<evidence type="ECO:0000313" key="3">
    <source>
        <dbReference type="Proteomes" id="UP000184268"/>
    </source>
</evidence>
<dbReference type="PANTHER" id="PTHR30005:SF0">
    <property type="entry name" value="RETROGRADE REGULATION PROTEIN 2"/>
    <property type="match status" value="1"/>
</dbReference>
<proteinExistence type="predicted"/>
<dbReference type="Gene3D" id="3.30.420.150">
    <property type="entry name" value="Exopolyphosphatase. Domain 2"/>
    <property type="match status" value="1"/>
</dbReference>
<gene>
    <name evidence="2" type="ORF">SAMN02745129_3772</name>
</gene>
<protein>
    <submittedName>
        <fullName evidence="2">Ppx/GppA phosphatase</fullName>
    </submittedName>
</protein>
<dbReference type="SUPFAM" id="SSF53067">
    <property type="entry name" value="Actin-like ATPase domain"/>
    <property type="match status" value="2"/>
</dbReference>
<dbReference type="STRING" id="299255.SAMN02745129_3772"/>
<dbReference type="InterPro" id="IPR050273">
    <property type="entry name" value="GppA/Ppx_hydrolase"/>
</dbReference>
<dbReference type="Proteomes" id="UP000184268">
    <property type="component" value="Unassembled WGS sequence"/>
</dbReference>
<sequence length="317" mass="33675">MAGASVATADLPAHGGPLLAAITLGSNSFNMLLAQPGQPMPAILAKFKRKVRLADGLTAGQPLAPHARQSGLDCLAWFGEILSHYQPQQVVVYATAALRQASDSEAFCAQALPLLGHPIEVISGEQEAEYIFHGMRATTQTPGAAMMIDIGGASTELVVGEQQIDFKHSLPLGAVLYSHRYFATGVTAEGFRQAEQAVAEALAPLQTELQGLNWQQVLGVSGTVRSLFELAEQRAEPIASIDLAYLQRVSAELIQRGDAALPGLDPERVPTFAAGVAILQALFLQLGLNQLHLAGGALREGVLVALDRRWRALQSAY</sequence>
<reference evidence="2 3" key="1">
    <citation type="submission" date="2016-11" db="EMBL/GenBank/DDBJ databases">
        <authorList>
            <person name="Jaros S."/>
            <person name="Januszkiewicz K."/>
            <person name="Wedrychowicz H."/>
        </authorList>
    </citation>
    <scope>NUCLEOTIDE SEQUENCE [LARGE SCALE GENOMIC DNA]</scope>
    <source>
        <strain evidence="2 3">DSM 16917</strain>
    </source>
</reference>
<dbReference type="GO" id="GO:0015949">
    <property type="term" value="P:nucleobase-containing small molecule interconversion"/>
    <property type="evidence" value="ECO:0007669"/>
    <property type="project" value="TreeGrafter"/>
</dbReference>
<evidence type="ECO:0000313" key="2">
    <source>
        <dbReference type="EMBL" id="SHI04333.1"/>
    </source>
</evidence>
<evidence type="ECO:0000259" key="1">
    <source>
        <dbReference type="Pfam" id="PF02541"/>
    </source>
</evidence>
<accession>A0A1M5XYK5</accession>
<dbReference type="AlphaFoldDB" id="A0A1M5XYK5"/>
<dbReference type="Gene3D" id="3.30.420.40">
    <property type="match status" value="1"/>
</dbReference>